<dbReference type="Proteomes" id="UP000288805">
    <property type="component" value="Unassembled WGS sequence"/>
</dbReference>
<organism evidence="1 2">
    <name type="scientific">Vitis vinifera</name>
    <name type="common">Grape</name>
    <dbReference type="NCBI Taxonomy" id="29760"/>
    <lineage>
        <taxon>Eukaryota</taxon>
        <taxon>Viridiplantae</taxon>
        <taxon>Streptophyta</taxon>
        <taxon>Embryophyta</taxon>
        <taxon>Tracheophyta</taxon>
        <taxon>Spermatophyta</taxon>
        <taxon>Magnoliopsida</taxon>
        <taxon>eudicotyledons</taxon>
        <taxon>Gunneridae</taxon>
        <taxon>Pentapetalae</taxon>
        <taxon>rosids</taxon>
        <taxon>Vitales</taxon>
        <taxon>Vitaceae</taxon>
        <taxon>Viteae</taxon>
        <taxon>Vitis</taxon>
    </lineage>
</organism>
<comment type="caution">
    <text evidence="1">The sequence shown here is derived from an EMBL/GenBank/DDBJ whole genome shotgun (WGS) entry which is preliminary data.</text>
</comment>
<evidence type="ECO:0000313" key="1">
    <source>
        <dbReference type="EMBL" id="RVX01259.1"/>
    </source>
</evidence>
<protein>
    <submittedName>
        <fullName evidence="1">Uncharacterized protein</fullName>
    </submittedName>
</protein>
<dbReference type="AlphaFoldDB" id="A0A438IX30"/>
<evidence type="ECO:0000313" key="2">
    <source>
        <dbReference type="Proteomes" id="UP000288805"/>
    </source>
</evidence>
<dbReference type="EMBL" id="QGNW01000077">
    <property type="protein sequence ID" value="RVX01259.1"/>
    <property type="molecule type" value="Genomic_DNA"/>
</dbReference>
<gene>
    <name evidence="1" type="ORF">CK203_036197</name>
</gene>
<sequence length="77" mass="8527">MLQHFSELPKSNGYFIIEANGGLNQQRLSVEFASPCPISEILLEDLKGFHASRNLKPHSGRGFSSSYSCVTRNIRGS</sequence>
<proteinExistence type="predicted"/>
<accession>A0A438IX30</accession>
<name>A0A438IX30_VITVI</name>
<reference evidence="1 2" key="1">
    <citation type="journal article" date="2018" name="PLoS Genet.">
        <title>Population sequencing reveals clonal diversity and ancestral inbreeding in the grapevine cultivar Chardonnay.</title>
        <authorList>
            <person name="Roach M.J."/>
            <person name="Johnson D.L."/>
            <person name="Bohlmann J."/>
            <person name="van Vuuren H.J."/>
            <person name="Jones S.J."/>
            <person name="Pretorius I.S."/>
            <person name="Schmidt S.A."/>
            <person name="Borneman A.R."/>
        </authorList>
    </citation>
    <scope>NUCLEOTIDE SEQUENCE [LARGE SCALE GENOMIC DNA]</scope>
    <source>
        <strain evidence="2">cv. Chardonnay</strain>
        <tissue evidence="1">Leaf</tissue>
    </source>
</reference>